<dbReference type="EMBL" id="CAJNOC010000039">
    <property type="protein sequence ID" value="CAF0709044.1"/>
    <property type="molecule type" value="Genomic_DNA"/>
</dbReference>
<accession>A0A813LXG0</accession>
<organism evidence="2 3">
    <name type="scientific">Brachionus calyciflorus</name>
    <dbReference type="NCBI Taxonomy" id="104777"/>
    <lineage>
        <taxon>Eukaryota</taxon>
        <taxon>Metazoa</taxon>
        <taxon>Spiralia</taxon>
        <taxon>Gnathifera</taxon>
        <taxon>Rotifera</taxon>
        <taxon>Eurotatoria</taxon>
        <taxon>Monogononta</taxon>
        <taxon>Pseudotrocha</taxon>
        <taxon>Ploima</taxon>
        <taxon>Brachionidae</taxon>
        <taxon>Brachionus</taxon>
    </lineage>
</organism>
<proteinExistence type="predicted"/>
<dbReference type="AlphaFoldDB" id="A0A813LXG0"/>
<sequence>MEEIHLIEAALKADEDKLNFLLIQIDQQYNSISQTELNQLNPSSNIYQVIFNSKKNLESLKIQFKNYIDNANKCLSLHDQRDSLLKFQLAESRSKCELLEQSLRVIAQENFELESGKMRLPDMKMKTATSSELSAKASVDDDNILETTTNLSLAETDQNEEFFDPADDPLTDEENKDDANDNEDFDNKSLAMISCYGSLEQLTTGIHTEGENKIQSQLSLVESKKIEKVANLMDLIERDEFGWR</sequence>
<name>A0A813LXG0_9BILA</name>
<evidence type="ECO:0000313" key="2">
    <source>
        <dbReference type="EMBL" id="CAF0709044.1"/>
    </source>
</evidence>
<feature type="compositionally biased region" description="Acidic residues" evidence="1">
    <location>
        <begin position="157"/>
        <end position="184"/>
    </location>
</feature>
<keyword evidence="3" id="KW-1185">Reference proteome</keyword>
<dbReference type="Proteomes" id="UP000663879">
    <property type="component" value="Unassembled WGS sequence"/>
</dbReference>
<comment type="caution">
    <text evidence="2">The sequence shown here is derived from an EMBL/GenBank/DDBJ whole genome shotgun (WGS) entry which is preliminary data.</text>
</comment>
<protein>
    <submittedName>
        <fullName evidence="2">Uncharacterized protein</fullName>
    </submittedName>
</protein>
<feature type="region of interest" description="Disordered" evidence="1">
    <location>
        <begin position="156"/>
        <end position="185"/>
    </location>
</feature>
<evidence type="ECO:0000313" key="3">
    <source>
        <dbReference type="Proteomes" id="UP000663879"/>
    </source>
</evidence>
<reference evidence="2" key="1">
    <citation type="submission" date="2021-02" db="EMBL/GenBank/DDBJ databases">
        <authorList>
            <person name="Nowell W R."/>
        </authorList>
    </citation>
    <scope>NUCLEOTIDE SEQUENCE</scope>
    <source>
        <strain evidence="2">Ploen Becks lab</strain>
    </source>
</reference>
<gene>
    <name evidence="2" type="ORF">OXX778_LOCUS733</name>
</gene>
<evidence type="ECO:0000256" key="1">
    <source>
        <dbReference type="SAM" id="MobiDB-lite"/>
    </source>
</evidence>